<protein>
    <submittedName>
        <fullName evidence="1">Uncharacterized protein</fullName>
    </submittedName>
</protein>
<sequence length="76" mass="9204">MRTQNNIFEIKDTSSIRYLNCSYHQSILLHTDYFDSCHSRDCKSYRLDSDIGKSNYCRTSRYHKLHYVHTWINHVS</sequence>
<reference evidence="1" key="1">
    <citation type="journal article" date="2019" name="bioRxiv">
        <title>The Genome of the Zebra Mussel, Dreissena polymorpha: A Resource for Invasive Species Research.</title>
        <authorList>
            <person name="McCartney M.A."/>
            <person name="Auch B."/>
            <person name="Kono T."/>
            <person name="Mallez S."/>
            <person name="Zhang Y."/>
            <person name="Obille A."/>
            <person name="Becker A."/>
            <person name="Abrahante J.E."/>
            <person name="Garbe J."/>
            <person name="Badalamenti J.P."/>
            <person name="Herman A."/>
            <person name="Mangelson H."/>
            <person name="Liachko I."/>
            <person name="Sullivan S."/>
            <person name="Sone E.D."/>
            <person name="Koren S."/>
            <person name="Silverstein K.A.T."/>
            <person name="Beckman K.B."/>
            <person name="Gohl D.M."/>
        </authorList>
    </citation>
    <scope>NUCLEOTIDE SEQUENCE</scope>
    <source>
        <strain evidence="1">Duluth1</strain>
        <tissue evidence="1">Whole animal</tissue>
    </source>
</reference>
<name>A0A9D4R7I8_DREPO</name>
<gene>
    <name evidence="1" type="ORF">DPMN_100527</name>
</gene>
<evidence type="ECO:0000313" key="1">
    <source>
        <dbReference type="EMBL" id="KAH3857909.1"/>
    </source>
</evidence>
<comment type="caution">
    <text evidence="1">The sequence shown here is derived from an EMBL/GenBank/DDBJ whole genome shotgun (WGS) entry which is preliminary data.</text>
</comment>
<dbReference type="EMBL" id="JAIWYP010000003">
    <property type="protein sequence ID" value="KAH3857909.1"/>
    <property type="molecule type" value="Genomic_DNA"/>
</dbReference>
<dbReference type="AlphaFoldDB" id="A0A9D4R7I8"/>
<evidence type="ECO:0000313" key="2">
    <source>
        <dbReference type="Proteomes" id="UP000828390"/>
    </source>
</evidence>
<reference evidence="1" key="2">
    <citation type="submission" date="2020-11" db="EMBL/GenBank/DDBJ databases">
        <authorList>
            <person name="McCartney M.A."/>
            <person name="Auch B."/>
            <person name="Kono T."/>
            <person name="Mallez S."/>
            <person name="Becker A."/>
            <person name="Gohl D.M."/>
            <person name="Silverstein K.A.T."/>
            <person name="Koren S."/>
            <person name="Bechman K.B."/>
            <person name="Herman A."/>
            <person name="Abrahante J.E."/>
            <person name="Garbe J."/>
        </authorList>
    </citation>
    <scope>NUCLEOTIDE SEQUENCE</scope>
    <source>
        <strain evidence="1">Duluth1</strain>
        <tissue evidence="1">Whole animal</tissue>
    </source>
</reference>
<dbReference type="Proteomes" id="UP000828390">
    <property type="component" value="Unassembled WGS sequence"/>
</dbReference>
<organism evidence="1 2">
    <name type="scientific">Dreissena polymorpha</name>
    <name type="common">Zebra mussel</name>
    <name type="synonym">Mytilus polymorpha</name>
    <dbReference type="NCBI Taxonomy" id="45954"/>
    <lineage>
        <taxon>Eukaryota</taxon>
        <taxon>Metazoa</taxon>
        <taxon>Spiralia</taxon>
        <taxon>Lophotrochozoa</taxon>
        <taxon>Mollusca</taxon>
        <taxon>Bivalvia</taxon>
        <taxon>Autobranchia</taxon>
        <taxon>Heteroconchia</taxon>
        <taxon>Euheterodonta</taxon>
        <taxon>Imparidentia</taxon>
        <taxon>Neoheterodontei</taxon>
        <taxon>Myida</taxon>
        <taxon>Dreissenoidea</taxon>
        <taxon>Dreissenidae</taxon>
        <taxon>Dreissena</taxon>
    </lineage>
</organism>
<keyword evidence="2" id="KW-1185">Reference proteome</keyword>
<accession>A0A9D4R7I8</accession>
<proteinExistence type="predicted"/>